<dbReference type="PANTHER" id="PTHR32015:SF1">
    <property type="entry name" value="LIPASE"/>
    <property type="match status" value="1"/>
</dbReference>
<dbReference type="InterPro" id="IPR006311">
    <property type="entry name" value="TAT_signal"/>
</dbReference>
<dbReference type="Pfam" id="PF01674">
    <property type="entry name" value="Lipase_2"/>
    <property type="match status" value="1"/>
</dbReference>
<dbReference type="RefSeq" id="WP_196986090.1">
    <property type="nucleotide sequence ID" value="NZ_JADWYS010000001.1"/>
</dbReference>
<keyword evidence="3" id="KW-0378">Hydrolase</keyword>
<dbReference type="InterPro" id="IPR040664">
    <property type="entry name" value="AFL_C"/>
</dbReference>
<feature type="signal peptide" evidence="1">
    <location>
        <begin position="1"/>
        <end position="23"/>
    </location>
</feature>
<dbReference type="InterPro" id="IPR002918">
    <property type="entry name" value="Lipase_EstA/Esterase_EstB"/>
</dbReference>
<dbReference type="PANTHER" id="PTHR32015">
    <property type="entry name" value="FASTING INDUCED LIPASE"/>
    <property type="match status" value="1"/>
</dbReference>
<comment type="caution">
    <text evidence="3">The sequence shown here is derived from an EMBL/GenBank/DDBJ whole genome shotgun (WGS) entry which is preliminary data.</text>
</comment>
<dbReference type="Gene3D" id="3.40.50.1820">
    <property type="entry name" value="alpha/beta hydrolase"/>
    <property type="match status" value="1"/>
</dbReference>
<feature type="chain" id="PRO_5037621356" evidence="1">
    <location>
        <begin position="24"/>
        <end position="458"/>
    </location>
</feature>
<proteinExistence type="predicted"/>
<keyword evidence="4" id="KW-1185">Reference proteome</keyword>
<dbReference type="PROSITE" id="PS51257">
    <property type="entry name" value="PROKAR_LIPOPROTEIN"/>
    <property type="match status" value="1"/>
</dbReference>
<gene>
    <name evidence="3" type="ORF">I5803_09315</name>
</gene>
<dbReference type="PROSITE" id="PS51318">
    <property type="entry name" value="TAT"/>
    <property type="match status" value="1"/>
</dbReference>
<dbReference type="Proteomes" id="UP000651050">
    <property type="component" value="Unassembled WGS sequence"/>
</dbReference>
<protein>
    <submittedName>
        <fullName evidence="3">Alpha/beta fold hydrolase</fullName>
    </submittedName>
</protein>
<evidence type="ECO:0000313" key="4">
    <source>
        <dbReference type="Proteomes" id="UP000651050"/>
    </source>
</evidence>
<dbReference type="AlphaFoldDB" id="A0A931MGQ1"/>
<name>A0A931MGQ1_9BURK</name>
<evidence type="ECO:0000313" key="3">
    <source>
        <dbReference type="EMBL" id="MBG9388218.1"/>
    </source>
</evidence>
<dbReference type="GO" id="GO:0016042">
    <property type="term" value="P:lipid catabolic process"/>
    <property type="evidence" value="ECO:0007669"/>
    <property type="project" value="InterPro"/>
</dbReference>
<evidence type="ECO:0000256" key="1">
    <source>
        <dbReference type="SAM" id="SignalP"/>
    </source>
</evidence>
<dbReference type="GO" id="GO:0016298">
    <property type="term" value="F:lipase activity"/>
    <property type="evidence" value="ECO:0007669"/>
    <property type="project" value="TreeGrafter"/>
</dbReference>
<dbReference type="InterPro" id="IPR029058">
    <property type="entry name" value="AB_hydrolase_fold"/>
</dbReference>
<dbReference type="SUPFAM" id="SSF53474">
    <property type="entry name" value="alpha/beta-Hydrolases"/>
    <property type="match status" value="1"/>
</dbReference>
<evidence type="ECO:0000259" key="2">
    <source>
        <dbReference type="Pfam" id="PF18067"/>
    </source>
</evidence>
<organism evidence="3 4">
    <name type="scientific">Caenimonas aquaedulcis</name>
    <dbReference type="NCBI Taxonomy" id="2793270"/>
    <lineage>
        <taxon>Bacteria</taxon>
        <taxon>Pseudomonadati</taxon>
        <taxon>Pseudomonadota</taxon>
        <taxon>Betaproteobacteria</taxon>
        <taxon>Burkholderiales</taxon>
        <taxon>Comamonadaceae</taxon>
        <taxon>Caenimonas</taxon>
    </lineage>
</organism>
<dbReference type="Pfam" id="PF18067">
    <property type="entry name" value="Lipase_C"/>
    <property type="match status" value="1"/>
</dbReference>
<sequence>MTSRRLFLGAAACVLALAGCASAPSPQELPPPIVFVHGNGDHAGLWQTTIWRFESNGWPRDRLYAIDHPYPLARDDDTKAQPGRSSTAEHMAYLRAEVEKVLQATGSRQVVLMGNSRGGNAIRNYIQNGGGDKTVSHAILGGTPNHGVQAIPGVNEANEFSGTGPFLRSLNAPKNAAGDEVTGPVKWLTIRSDSNDKFAQPDGLWVGMRGKPTNVTFEGPALKGATNVVIPRIDHRETAFSPAAFDAAYRFITGRAPATTAVTPEDRVVLSGKVTGQGASSTDPASGNGFNNLALPGAQLQVFSIDPNTGERQGPAFYAKTIAADGAWGPFAVPPGARLEFAVAAPGYATTHFYRSPFPRSSNVVNLRAERIPADDRNAPALAIMVRARGYLDPGRDKMAFDGQSPPPGAVLGAGVASSRVKPTGLPRAITGEFNGERVIGRTWPAANNELTILELTY</sequence>
<dbReference type="Gene3D" id="2.60.40.2190">
    <property type="match status" value="1"/>
</dbReference>
<dbReference type="EMBL" id="JADWYS010000001">
    <property type="protein sequence ID" value="MBG9388218.1"/>
    <property type="molecule type" value="Genomic_DNA"/>
</dbReference>
<reference evidence="3" key="1">
    <citation type="submission" date="2020-11" db="EMBL/GenBank/DDBJ databases">
        <title>Bacterial whole genome sequence for Caenimonas sp. DR4.4.</title>
        <authorList>
            <person name="Le V."/>
            <person name="Ko S.-R."/>
            <person name="Ahn C.-Y."/>
            <person name="Oh H.-M."/>
        </authorList>
    </citation>
    <scope>NUCLEOTIDE SEQUENCE</scope>
    <source>
        <strain evidence="3">DR4.4</strain>
    </source>
</reference>
<keyword evidence="1" id="KW-0732">Signal</keyword>
<accession>A0A931MGQ1</accession>
<feature type="domain" description="AFL C-terminal" evidence="2">
    <location>
        <begin position="268"/>
        <end position="372"/>
    </location>
</feature>